<reference evidence="2" key="1">
    <citation type="submission" date="2016-01" db="EMBL/GenBank/DDBJ databases">
        <authorList>
            <person name="Peeters C."/>
        </authorList>
    </citation>
    <scope>NUCLEOTIDE SEQUENCE [LARGE SCALE GENOMIC DNA]</scope>
    <source>
        <strain evidence="2">LMG 29318</strain>
    </source>
</reference>
<dbReference type="AlphaFoldDB" id="A0A158BVN8"/>
<proteinExistence type="predicted"/>
<organism evidence="2 3">
    <name type="scientific">Caballeronia catudaia</name>
    <dbReference type="NCBI Taxonomy" id="1777136"/>
    <lineage>
        <taxon>Bacteria</taxon>
        <taxon>Pseudomonadati</taxon>
        <taxon>Pseudomonadota</taxon>
        <taxon>Betaproteobacteria</taxon>
        <taxon>Burkholderiales</taxon>
        <taxon>Burkholderiaceae</taxon>
        <taxon>Caballeronia</taxon>
    </lineage>
</organism>
<evidence type="ECO:0000256" key="1">
    <source>
        <dbReference type="SAM" id="SignalP"/>
    </source>
</evidence>
<feature type="chain" id="PRO_5007622245" evidence="1">
    <location>
        <begin position="31"/>
        <end position="349"/>
    </location>
</feature>
<dbReference type="OrthoDB" id="8997932at2"/>
<accession>A0A158BVN8</accession>
<keyword evidence="3" id="KW-1185">Reference proteome</keyword>
<name>A0A158BVN8_9BURK</name>
<feature type="signal peptide" evidence="1">
    <location>
        <begin position="1"/>
        <end position="30"/>
    </location>
</feature>
<dbReference type="PROSITE" id="PS51257">
    <property type="entry name" value="PROKAR_LIPOPROTEIN"/>
    <property type="match status" value="1"/>
</dbReference>
<dbReference type="Proteomes" id="UP000054870">
    <property type="component" value="Unassembled WGS sequence"/>
</dbReference>
<evidence type="ECO:0000313" key="2">
    <source>
        <dbReference type="EMBL" id="SAK73746.1"/>
    </source>
</evidence>
<sequence length="349" mass="38971">MKKSKIIRFVFNLLVCYISASCLLSSLARAEWIRGKFLNGQTYSGEYSITETTNEDGMHASPLSLHLKLERSGSSLSYAYSADDPPSVKANDMGFLSIITNSRGMEGSVVYDYLIPADGGLITIGTVKTLLHRGKIEDIDVRPNNALTLNQVNDFVRRIIKFNSVAWVKSSNAYTGATLLLLGSGKFLSAEDSRLLSPLLENKEIVDEPVLRKALGRVGVGATDFQSRGAGDIVEALAKMPSLCVPSESIVFSCYTAARKTIALCLDKKAEPSMTYRYGRMEKIELSPPSNETDSNGFNYNHYFRPRVDYSRINFTSKVPWDVEFFLIKSHSSMRWFFDARRVCQISKR</sequence>
<keyword evidence="1" id="KW-0732">Signal</keyword>
<evidence type="ECO:0000313" key="3">
    <source>
        <dbReference type="Proteomes" id="UP000054870"/>
    </source>
</evidence>
<protein>
    <submittedName>
        <fullName evidence="2">Uncharacterized protein</fullName>
    </submittedName>
</protein>
<comment type="caution">
    <text evidence="2">The sequence shown here is derived from an EMBL/GenBank/DDBJ whole genome shotgun (WGS) entry which is preliminary data.</text>
</comment>
<dbReference type="EMBL" id="FCOF02000019">
    <property type="protein sequence ID" value="SAK73746.1"/>
    <property type="molecule type" value="Genomic_DNA"/>
</dbReference>
<gene>
    <name evidence="2" type="ORF">AWB75_04056</name>
</gene>
<dbReference type="RefSeq" id="WP_143746465.1">
    <property type="nucleotide sequence ID" value="NZ_FCOF02000019.1"/>
</dbReference>